<evidence type="ECO:0000313" key="10">
    <source>
        <dbReference type="Proteomes" id="UP001500325"/>
    </source>
</evidence>
<accession>A0ABP8XLM4</accession>
<evidence type="ECO:0000256" key="4">
    <source>
        <dbReference type="ARBA" id="ARBA00022692"/>
    </source>
</evidence>
<evidence type="ECO:0000313" key="9">
    <source>
        <dbReference type="EMBL" id="GAA4709199.1"/>
    </source>
</evidence>
<gene>
    <name evidence="9" type="ORF">GCM10023215_58420</name>
</gene>
<dbReference type="EMBL" id="BAABIC010000027">
    <property type="protein sequence ID" value="GAA4709199.1"/>
    <property type="molecule type" value="Genomic_DNA"/>
</dbReference>
<evidence type="ECO:0000259" key="8">
    <source>
        <dbReference type="Pfam" id="PF00528"/>
    </source>
</evidence>
<evidence type="ECO:0000256" key="1">
    <source>
        <dbReference type="ARBA" id="ARBA00004651"/>
    </source>
</evidence>
<dbReference type="InterPro" id="IPR000515">
    <property type="entry name" value="MetI-like"/>
</dbReference>
<evidence type="ECO:0000256" key="6">
    <source>
        <dbReference type="ARBA" id="ARBA00023136"/>
    </source>
</evidence>
<evidence type="ECO:0000256" key="5">
    <source>
        <dbReference type="ARBA" id="ARBA00022989"/>
    </source>
</evidence>
<feature type="domain" description="ABC transmembrane type-1" evidence="8">
    <location>
        <begin position="119"/>
        <end position="340"/>
    </location>
</feature>
<keyword evidence="5 7" id="KW-1133">Transmembrane helix</keyword>
<keyword evidence="3" id="KW-1003">Cell membrane</keyword>
<dbReference type="RefSeq" id="WP_345383999.1">
    <property type="nucleotide sequence ID" value="NZ_BAABIC010000027.1"/>
</dbReference>
<proteinExistence type="predicted"/>
<feature type="transmembrane region" description="Helical" evidence="7">
    <location>
        <begin position="109"/>
        <end position="129"/>
    </location>
</feature>
<dbReference type="Proteomes" id="UP001500325">
    <property type="component" value="Unassembled WGS sequence"/>
</dbReference>
<dbReference type="PANTHER" id="PTHR43163:SF6">
    <property type="entry name" value="DIPEPTIDE TRANSPORT SYSTEM PERMEASE PROTEIN DPPB-RELATED"/>
    <property type="match status" value="1"/>
</dbReference>
<organism evidence="9 10">
    <name type="scientific">Pseudonocardia yuanmonensis</name>
    <dbReference type="NCBI Taxonomy" id="1095914"/>
    <lineage>
        <taxon>Bacteria</taxon>
        <taxon>Bacillati</taxon>
        <taxon>Actinomycetota</taxon>
        <taxon>Actinomycetes</taxon>
        <taxon>Pseudonocardiales</taxon>
        <taxon>Pseudonocardiaceae</taxon>
        <taxon>Pseudonocardia</taxon>
    </lineage>
</organism>
<evidence type="ECO:0000256" key="2">
    <source>
        <dbReference type="ARBA" id="ARBA00022448"/>
    </source>
</evidence>
<feature type="transmembrane region" description="Helical" evidence="7">
    <location>
        <begin position="312"/>
        <end position="335"/>
    </location>
</feature>
<keyword evidence="2" id="KW-0813">Transport</keyword>
<feature type="transmembrane region" description="Helical" evidence="7">
    <location>
        <begin position="12"/>
        <end position="33"/>
    </location>
</feature>
<feature type="transmembrane region" description="Helical" evidence="7">
    <location>
        <begin position="268"/>
        <end position="292"/>
    </location>
</feature>
<dbReference type="Pfam" id="PF00528">
    <property type="entry name" value="BPD_transp_1"/>
    <property type="match status" value="1"/>
</dbReference>
<protein>
    <submittedName>
        <fullName evidence="9">ABC transporter permease</fullName>
    </submittedName>
</protein>
<keyword evidence="6 7" id="KW-0472">Membrane</keyword>
<comment type="subcellular location">
    <subcellularLocation>
        <location evidence="1">Cell membrane</location>
        <topology evidence="1">Multi-pass membrane protein</topology>
    </subcellularLocation>
</comment>
<keyword evidence="4 7" id="KW-0812">Transmembrane</keyword>
<reference evidence="10" key="1">
    <citation type="journal article" date="2019" name="Int. J. Syst. Evol. Microbiol.">
        <title>The Global Catalogue of Microorganisms (GCM) 10K type strain sequencing project: providing services to taxonomists for standard genome sequencing and annotation.</title>
        <authorList>
            <consortium name="The Broad Institute Genomics Platform"/>
            <consortium name="The Broad Institute Genome Sequencing Center for Infectious Disease"/>
            <person name="Wu L."/>
            <person name="Ma J."/>
        </authorList>
    </citation>
    <scope>NUCLEOTIDE SEQUENCE [LARGE SCALE GENOMIC DNA]</scope>
    <source>
        <strain evidence="10">JCM 18055</strain>
    </source>
</reference>
<dbReference type="PANTHER" id="PTHR43163">
    <property type="entry name" value="DIPEPTIDE TRANSPORT SYSTEM PERMEASE PROTEIN DPPB-RELATED"/>
    <property type="match status" value="1"/>
</dbReference>
<keyword evidence="10" id="KW-1185">Reference proteome</keyword>
<evidence type="ECO:0000256" key="7">
    <source>
        <dbReference type="SAM" id="Phobius"/>
    </source>
</evidence>
<evidence type="ECO:0000256" key="3">
    <source>
        <dbReference type="ARBA" id="ARBA00022475"/>
    </source>
</evidence>
<name>A0ABP8XLM4_9PSEU</name>
<feature type="transmembrane region" description="Helical" evidence="7">
    <location>
        <begin position="150"/>
        <end position="170"/>
    </location>
</feature>
<comment type="caution">
    <text evidence="9">The sequence shown here is derived from an EMBL/GenBank/DDBJ whole genome shotgun (WGS) entry which is preliminary data.</text>
</comment>
<sequence>MTPFLARHRWWLTRTLVLPLHIAVFASVAFFLVRLVPGDPVMARVDASGGFTQEDYARAAEQMGLSGSVWEQFGRFWSELITFDLGTSPVTGRPVWEEVMTRLPSTIELVTLGLLGSVVLALVLALITVSTRSPRLHAVLRGYGKLAGSVPDFAVAILGLVLFFVVLQVIPAPLGRVDPRMALPDVTGFPLLDSVITGRWDVLEAMVARYVLPLSVLVLVHTPSLWRQLSLGLSEQVTAAPTLFKVASGATRLSVYLSVLRRASASSVVMLGAMFGGLIGGVVVIEELFGFGGVGQFAITSVEQLDFVGLQGFLVVVAGLCLLVFFLVDLVNMILDPRRRPGVRMDG</sequence>